<organism evidence="5 6">
    <name type="scientific">Teredinibacter turnerae (strain ATCC 39867 / T7901)</name>
    <dbReference type="NCBI Taxonomy" id="377629"/>
    <lineage>
        <taxon>Bacteria</taxon>
        <taxon>Pseudomonadati</taxon>
        <taxon>Pseudomonadota</taxon>
        <taxon>Gammaproteobacteria</taxon>
        <taxon>Cellvibrionales</taxon>
        <taxon>Cellvibrionaceae</taxon>
        <taxon>Teredinibacter</taxon>
    </lineage>
</organism>
<dbReference type="EMBL" id="CP001614">
    <property type="protein sequence ID" value="ACR14019.1"/>
    <property type="molecule type" value="Genomic_DNA"/>
</dbReference>
<keyword evidence="2" id="KW-0238">DNA-binding</keyword>
<accession>C5BNE6</accession>
<reference evidence="5 6" key="1">
    <citation type="journal article" date="2009" name="PLoS ONE">
        <title>The complete genome of Teredinibacter turnerae T7901: an intracellular endosymbiont of marine wood-boring bivalves (shipworms).</title>
        <authorList>
            <person name="Yang J.C."/>
            <person name="Madupu R."/>
            <person name="Durkin A.S."/>
            <person name="Ekborg N.A."/>
            <person name="Pedamallu C.S."/>
            <person name="Hostetler J.B."/>
            <person name="Radune D."/>
            <person name="Toms B.S."/>
            <person name="Henrissat B."/>
            <person name="Coutinho P.M."/>
            <person name="Schwarz S."/>
            <person name="Field L."/>
            <person name="Trindade-Silva A.E."/>
            <person name="Soares C.A.G."/>
            <person name="Elshahawi S."/>
            <person name="Hanora A."/>
            <person name="Schmidt E.W."/>
            <person name="Haygood M.G."/>
            <person name="Posfai J."/>
            <person name="Benner J."/>
            <person name="Madinger C."/>
            <person name="Nove J."/>
            <person name="Anton B."/>
            <person name="Chaudhary K."/>
            <person name="Foster J."/>
            <person name="Holman A."/>
            <person name="Kumar S."/>
            <person name="Lessard P.A."/>
            <person name="Luyten Y.A."/>
            <person name="Slatko B."/>
            <person name="Wood N."/>
            <person name="Wu B."/>
            <person name="Teplitski M."/>
            <person name="Mougous J.D."/>
            <person name="Ward N."/>
            <person name="Eisen J.A."/>
            <person name="Badger J.H."/>
            <person name="Distel D.L."/>
        </authorList>
    </citation>
    <scope>NUCLEOTIDE SEQUENCE [LARGE SCALE GENOMIC DNA]</scope>
    <source>
        <strain evidence="6">ATCC 39867 / T7901</strain>
    </source>
</reference>
<evidence type="ECO:0000256" key="1">
    <source>
        <dbReference type="ARBA" id="ARBA00023015"/>
    </source>
</evidence>
<dbReference type="InterPro" id="IPR036388">
    <property type="entry name" value="WH-like_DNA-bd_sf"/>
</dbReference>
<dbReference type="AlphaFoldDB" id="C5BNE6"/>
<sequence>MTNPQEALAAHAKNAAALLKELGNESRLMVCCCLGDKELSVGELNQMVPLSQSALSQHLARLREADLVATRKEGQTVYYRLQGTNALKLIATLKSIYCPDEL</sequence>
<dbReference type="OrthoDB" id="9796124at2"/>
<dbReference type="InterPro" id="IPR001845">
    <property type="entry name" value="HTH_ArsR_DNA-bd_dom"/>
</dbReference>
<dbReference type="HOGENOM" id="CLU_097806_6_4_6"/>
<dbReference type="eggNOG" id="COG0640">
    <property type="taxonomic scope" value="Bacteria"/>
</dbReference>
<evidence type="ECO:0000259" key="4">
    <source>
        <dbReference type="PROSITE" id="PS50987"/>
    </source>
</evidence>
<dbReference type="PANTHER" id="PTHR43132:SF2">
    <property type="entry name" value="ARSENICAL RESISTANCE OPERON REPRESSOR ARSR-RELATED"/>
    <property type="match status" value="1"/>
</dbReference>
<dbReference type="PROSITE" id="PS50987">
    <property type="entry name" value="HTH_ARSR_2"/>
    <property type="match status" value="1"/>
</dbReference>
<protein>
    <submittedName>
        <fullName evidence="5">Nodulation protein NolR</fullName>
    </submittedName>
</protein>
<feature type="domain" description="HTH arsR-type" evidence="4">
    <location>
        <begin position="8"/>
        <end position="101"/>
    </location>
</feature>
<dbReference type="GO" id="GO:0003677">
    <property type="term" value="F:DNA binding"/>
    <property type="evidence" value="ECO:0007669"/>
    <property type="project" value="UniProtKB-KW"/>
</dbReference>
<dbReference type="KEGG" id="ttu:TERTU_2936"/>
<evidence type="ECO:0000313" key="5">
    <source>
        <dbReference type="EMBL" id="ACR14019.1"/>
    </source>
</evidence>
<dbReference type="CDD" id="cd00090">
    <property type="entry name" value="HTH_ARSR"/>
    <property type="match status" value="1"/>
</dbReference>
<gene>
    <name evidence="5" type="ordered locus">TERTU_2936</name>
</gene>
<evidence type="ECO:0000256" key="2">
    <source>
        <dbReference type="ARBA" id="ARBA00023125"/>
    </source>
</evidence>
<dbReference type="PANTHER" id="PTHR43132">
    <property type="entry name" value="ARSENICAL RESISTANCE OPERON REPRESSOR ARSR-RELATED"/>
    <property type="match status" value="1"/>
</dbReference>
<dbReference type="RefSeq" id="WP_015820134.1">
    <property type="nucleotide sequence ID" value="NC_012997.1"/>
</dbReference>
<dbReference type="PRINTS" id="PR00778">
    <property type="entry name" value="HTHARSR"/>
</dbReference>
<dbReference type="NCBIfam" id="NF033788">
    <property type="entry name" value="HTH_metalloreg"/>
    <property type="match status" value="1"/>
</dbReference>
<dbReference type="InterPro" id="IPR051011">
    <property type="entry name" value="Metal_resp_trans_reg"/>
</dbReference>
<dbReference type="Pfam" id="PF01022">
    <property type="entry name" value="HTH_5"/>
    <property type="match status" value="1"/>
</dbReference>
<dbReference type="GO" id="GO:0003700">
    <property type="term" value="F:DNA-binding transcription factor activity"/>
    <property type="evidence" value="ECO:0007669"/>
    <property type="project" value="InterPro"/>
</dbReference>
<name>C5BNE6_TERTT</name>
<dbReference type="SMART" id="SM00418">
    <property type="entry name" value="HTH_ARSR"/>
    <property type="match status" value="1"/>
</dbReference>
<keyword evidence="1" id="KW-0805">Transcription regulation</keyword>
<dbReference type="STRING" id="377629.TERTU_2936"/>
<dbReference type="InterPro" id="IPR036390">
    <property type="entry name" value="WH_DNA-bd_sf"/>
</dbReference>
<dbReference type="Gene3D" id="1.10.10.10">
    <property type="entry name" value="Winged helix-like DNA-binding domain superfamily/Winged helix DNA-binding domain"/>
    <property type="match status" value="1"/>
</dbReference>
<dbReference type="SUPFAM" id="SSF46785">
    <property type="entry name" value="Winged helix' DNA-binding domain"/>
    <property type="match status" value="1"/>
</dbReference>
<keyword evidence="3" id="KW-0804">Transcription</keyword>
<evidence type="ECO:0000256" key="3">
    <source>
        <dbReference type="ARBA" id="ARBA00023163"/>
    </source>
</evidence>
<keyword evidence="6" id="KW-1185">Reference proteome</keyword>
<evidence type="ECO:0000313" key="6">
    <source>
        <dbReference type="Proteomes" id="UP000009080"/>
    </source>
</evidence>
<proteinExistence type="predicted"/>
<dbReference type="InterPro" id="IPR011991">
    <property type="entry name" value="ArsR-like_HTH"/>
</dbReference>
<dbReference type="GeneID" id="58410347"/>
<dbReference type="Proteomes" id="UP000009080">
    <property type="component" value="Chromosome"/>
</dbReference>